<protein>
    <recommendedName>
        <fullName evidence="3">HEAT repeat domain-containing protein</fullName>
    </recommendedName>
</protein>
<reference evidence="1 2" key="1">
    <citation type="submission" date="2020-08" db="EMBL/GenBank/DDBJ databases">
        <title>Sequencing the genomes of 1000 actinobacteria strains.</title>
        <authorList>
            <person name="Klenk H.-P."/>
        </authorList>
    </citation>
    <scope>NUCLEOTIDE SEQUENCE [LARGE SCALE GENOMIC DNA]</scope>
    <source>
        <strain evidence="1 2">DSM 105369</strain>
    </source>
</reference>
<dbReference type="SUPFAM" id="SSF48371">
    <property type="entry name" value="ARM repeat"/>
    <property type="match status" value="1"/>
</dbReference>
<dbReference type="EMBL" id="JACHVQ010000002">
    <property type="protein sequence ID" value="MBB2892987.1"/>
    <property type="molecule type" value="Genomic_DNA"/>
</dbReference>
<name>A0A839N6T9_9MICO</name>
<dbReference type="Proteomes" id="UP000559182">
    <property type="component" value="Unassembled WGS sequence"/>
</dbReference>
<dbReference type="Pfam" id="PF13646">
    <property type="entry name" value="HEAT_2"/>
    <property type="match status" value="1"/>
</dbReference>
<dbReference type="InterPro" id="IPR016024">
    <property type="entry name" value="ARM-type_fold"/>
</dbReference>
<dbReference type="RefSeq" id="WP_183321364.1">
    <property type="nucleotide sequence ID" value="NZ_JACHVQ010000002.1"/>
</dbReference>
<accession>A0A839N6T9</accession>
<organism evidence="1 2">
    <name type="scientific">Flexivirga oryzae</name>
    <dbReference type="NCBI Taxonomy" id="1794944"/>
    <lineage>
        <taxon>Bacteria</taxon>
        <taxon>Bacillati</taxon>
        <taxon>Actinomycetota</taxon>
        <taxon>Actinomycetes</taxon>
        <taxon>Micrococcales</taxon>
        <taxon>Dermacoccaceae</taxon>
        <taxon>Flexivirga</taxon>
    </lineage>
</organism>
<dbReference type="InterPro" id="IPR011989">
    <property type="entry name" value="ARM-like"/>
</dbReference>
<keyword evidence="2" id="KW-1185">Reference proteome</keyword>
<sequence length="135" mass="14489">MGSSPRDRIRAAAARDGGRTFVDRCCRLLDDGEIDPALVTDLGGDGAAHVLSGHEGGPGGYWPRTWAVRAFLHVWDPSATPTVIAATGDEHWRVREMAAKVIAARDIHSAAAQHALERLATDDNARVRAAADRSR</sequence>
<evidence type="ECO:0000313" key="1">
    <source>
        <dbReference type="EMBL" id="MBB2892987.1"/>
    </source>
</evidence>
<dbReference type="Gene3D" id="1.25.10.10">
    <property type="entry name" value="Leucine-rich Repeat Variant"/>
    <property type="match status" value="1"/>
</dbReference>
<evidence type="ECO:0008006" key="3">
    <source>
        <dbReference type="Google" id="ProtNLM"/>
    </source>
</evidence>
<proteinExistence type="predicted"/>
<comment type="caution">
    <text evidence="1">The sequence shown here is derived from an EMBL/GenBank/DDBJ whole genome shotgun (WGS) entry which is preliminary data.</text>
</comment>
<evidence type="ECO:0000313" key="2">
    <source>
        <dbReference type="Proteomes" id="UP000559182"/>
    </source>
</evidence>
<dbReference type="AlphaFoldDB" id="A0A839N6T9"/>
<gene>
    <name evidence="1" type="ORF">FHU39_003005</name>
</gene>